<dbReference type="EMBL" id="BAABME010005166">
    <property type="protein sequence ID" value="GAA0164823.1"/>
    <property type="molecule type" value="Genomic_DNA"/>
</dbReference>
<evidence type="ECO:0000313" key="1">
    <source>
        <dbReference type="EMBL" id="GAA0164823.1"/>
    </source>
</evidence>
<organism evidence="1 2">
    <name type="scientific">Lithospermum erythrorhizon</name>
    <name type="common">Purple gromwell</name>
    <name type="synonym">Lithospermum officinale var. erythrorhizon</name>
    <dbReference type="NCBI Taxonomy" id="34254"/>
    <lineage>
        <taxon>Eukaryota</taxon>
        <taxon>Viridiplantae</taxon>
        <taxon>Streptophyta</taxon>
        <taxon>Embryophyta</taxon>
        <taxon>Tracheophyta</taxon>
        <taxon>Spermatophyta</taxon>
        <taxon>Magnoliopsida</taxon>
        <taxon>eudicotyledons</taxon>
        <taxon>Gunneridae</taxon>
        <taxon>Pentapetalae</taxon>
        <taxon>asterids</taxon>
        <taxon>lamiids</taxon>
        <taxon>Boraginales</taxon>
        <taxon>Boraginaceae</taxon>
        <taxon>Boraginoideae</taxon>
        <taxon>Lithospermeae</taxon>
        <taxon>Lithospermum</taxon>
    </lineage>
</organism>
<reference evidence="1 2" key="1">
    <citation type="submission" date="2024-01" db="EMBL/GenBank/DDBJ databases">
        <title>The complete chloroplast genome sequence of Lithospermum erythrorhizon: insights into the phylogenetic relationship among Boraginaceae species and the maternal lineages of purple gromwells.</title>
        <authorList>
            <person name="Okada T."/>
            <person name="Watanabe K."/>
        </authorList>
    </citation>
    <scope>NUCLEOTIDE SEQUENCE [LARGE SCALE GENOMIC DNA]</scope>
</reference>
<comment type="caution">
    <text evidence="1">The sequence shown here is derived from an EMBL/GenBank/DDBJ whole genome shotgun (WGS) entry which is preliminary data.</text>
</comment>
<evidence type="ECO:0000313" key="2">
    <source>
        <dbReference type="Proteomes" id="UP001454036"/>
    </source>
</evidence>
<protein>
    <submittedName>
        <fullName evidence="1">Uncharacterized protein</fullName>
    </submittedName>
</protein>
<dbReference type="AlphaFoldDB" id="A0AAV3QQC6"/>
<gene>
    <name evidence="1" type="ORF">LIER_20370</name>
</gene>
<accession>A0AAV3QQC6</accession>
<proteinExistence type="predicted"/>
<sequence>MELCKTACKTTKHVADICPRPIQDDISNQLLTATSTTTCQPREHDVSSHVVETSATCHVSNESTRLLTRSNRVDPIFRVDLVDRVGLGSDPV</sequence>
<dbReference type="Proteomes" id="UP001454036">
    <property type="component" value="Unassembled WGS sequence"/>
</dbReference>
<keyword evidence="2" id="KW-1185">Reference proteome</keyword>
<name>A0AAV3QQC6_LITER</name>